<keyword evidence="4" id="KW-0548">Nucleotidyltransferase</keyword>
<protein>
    <recommendedName>
        <fullName evidence="1">DNA-directed RNA polymerase</fullName>
        <ecNumber evidence="1">2.7.7.6</ecNumber>
    </recommendedName>
</protein>
<dbReference type="EMBL" id="CAKKTJ010000118">
    <property type="protein sequence ID" value="CAH0474935.1"/>
    <property type="molecule type" value="Genomic_DNA"/>
</dbReference>
<evidence type="ECO:0000256" key="3">
    <source>
        <dbReference type="ARBA" id="ARBA00022679"/>
    </source>
</evidence>
<sequence>MKDQNRAWFFPHAKLADVGNVYKAVREEYSSLPLHVFNDIAKTEISNSPDAIGLWGFLFDDIDYYTRRPGIFGMIHDNSLIDMRPYDSKDRDSHQSRSVERRLTMKDWSGFIDCTYTALSLEAGKTRSLVHGCLYRVLTDKVYNQASSILDCIEASDDESAGWRFLFASKSCTMSQRSVGRIIATWNRFQHHNSPSIHVWPRERTIVMHISSGCVMKPVTTRTGKHWVDSTCYNTPGMLHLLCGKHRATTDDVADNVRTTMHLIPFFLHDELPRPTLASSMSHQALCRPRVGLTSTTAATTSYLPVVRTPMMQRLIDTLTDTRFISVPGVSLLVVFANMRMNYKDSLIVSQHVNDEKLFRHFGVIHHPVKDGVPTMKRGDIITEKDDWFRPYANAKVLREGVSSKMSRYVTAEMSDDRLHEGDKLATWHGQKFTVSEIIPEERMPIFTCTATRKKLRPHMIVASSSVHNRGTIGQIFEAWAGMNCVGDTNFDPRTCEKYVICDPFRKSDIPTNRFTCEISDPSLPLRSTDGSRIIADYGICNFWQLSHISRDKQHYVSDIPRGVAMKKGKLNRSGVRFGEAECLSAMSGGLVNCLSYLSDNGDLSIVDVCQKCRRLVINCDCEEGWTPSTRVVVRNALAKFDVMRTAYSVNGAMGLEKLGDDEERAQVEGRRTSVPFIAESFTYHA</sequence>
<keyword evidence="2" id="KW-0240">DNA-directed RNA polymerase</keyword>
<dbReference type="GO" id="GO:0006351">
    <property type="term" value="P:DNA-templated transcription"/>
    <property type="evidence" value="ECO:0007669"/>
    <property type="project" value="InterPro"/>
</dbReference>
<evidence type="ECO:0000313" key="8">
    <source>
        <dbReference type="Proteomes" id="UP001160483"/>
    </source>
</evidence>
<dbReference type="InterPro" id="IPR037033">
    <property type="entry name" value="DNA-dir_RNAP_su2_hyb_sf"/>
</dbReference>
<comment type="caution">
    <text evidence="7">The sequence shown here is derived from an EMBL/GenBank/DDBJ whole genome shotgun (WGS) entry which is preliminary data.</text>
</comment>
<evidence type="ECO:0000256" key="4">
    <source>
        <dbReference type="ARBA" id="ARBA00022695"/>
    </source>
</evidence>
<name>A0AAU9KNN8_9STRA</name>
<dbReference type="AlphaFoldDB" id="A0AAU9KNN8"/>
<dbReference type="GO" id="GO:0003899">
    <property type="term" value="F:DNA-directed RNA polymerase activity"/>
    <property type="evidence" value="ECO:0007669"/>
    <property type="project" value="UniProtKB-EC"/>
</dbReference>
<evidence type="ECO:0000313" key="7">
    <source>
        <dbReference type="EMBL" id="CAH0474935.1"/>
    </source>
</evidence>
<evidence type="ECO:0000256" key="1">
    <source>
        <dbReference type="ARBA" id="ARBA00012418"/>
    </source>
</evidence>
<organism evidence="7 8">
    <name type="scientific">Peronospora belbahrii</name>
    <dbReference type="NCBI Taxonomy" id="622444"/>
    <lineage>
        <taxon>Eukaryota</taxon>
        <taxon>Sar</taxon>
        <taxon>Stramenopiles</taxon>
        <taxon>Oomycota</taxon>
        <taxon>Peronosporomycetes</taxon>
        <taxon>Peronosporales</taxon>
        <taxon>Peronosporaceae</taxon>
        <taxon>Peronospora</taxon>
    </lineage>
</organism>
<dbReference type="GO" id="GO:0000428">
    <property type="term" value="C:DNA-directed RNA polymerase complex"/>
    <property type="evidence" value="ECO:0007669"/>
    <property type="project" value="UniProtKB-KW"/>
</dbReference>
<dbReference type="InterPro" id="IPR007120">
    <property type="entry name" value="DNA-dir_RNAP_su2_dom"/>
</dbReference>
<accession>A0AAU9KNN8</accession>
<proteinExistence type="predicted"/>
<evidence type="ECO:0000256" key="5">
    <source>
        <dbReference type="ARBA" id="ARBA00023163"/>
    </source>
</evidence>
<evidence type="ECO:0000256" key="2">
    <source>
        <dbReference type="ARBA" id="ARBA00022478"/>
    </source>
</evidence>
<dbReference type="EC" id="2.7.7.6" evidence="1"/>
<keyword evidence="3" id="KW-0808">Transferase</keyword>
<feature type="domain" description="DNA-directed RNA polymerase subunit 2 hybrid-binding" evidence="6">
    <location>
        <begin position="417"/>
        <end position="489"/>
    </location>
</feature>
<gene>
    <name evidence="7" type="ORF">PBS003_LOCUS1773</name>
</gene>
<reference evidence="7" key="1">
    <citation type="submission" date="2021-11" db="EMBL/GenBank/DDBJ databases">
        <authorList>
            <person name="Islam A."/>
            <person name="Islam S."/>
            <person name="Flora M.S."/>
            <person name="Rahman M."/>
            <person name="Ziaur R.M."/>
            <person name="Epstein J.H."/>
            <person name="Hassan M."/>
            <person name="Klassen M."/>
            <person name="Woodard K."/>
            <person name="Webb A."/>
            <person name="Webby R.J."/>
            <person name="El Zowalaty M.E."/>
        </authorList>
    </citation>
    <scope>NUCLEOTIDE SEQUENCE</scope>
    <source>
        <strain evidence="7">Pbs3</strain>
    </source>
</reference>
<dbReference type="SUPFAM" id="SSF64484">
    <property type="entry name" value="beta and beta-prime subunits of DNA dependent RNA-polymerase"/>
    <property type="match status" value="1"/>
</dbReference>
<dbReference type="Proteomes" id="UP001160483">
    <property type="component" value="Unassembled WGS sequence"/>
</dbReference>
<dbReference type="Gene3D" id="2.40.270.10">
    <property type="entry name" value="DNA-directed RNA polymerase, subunit 2, domain 6"/>
    <property type="match status" value="1"/>
</dbReference>
<dbReference type="GO" id="GO:0003677">
    <property type="term" value="F:DNA binding"/>
    <property type="evidence" value="ECO:0007669"/>
    <property type="project" value="InterPro"/>
</dbReference>
<evidence type="ECO:0000259" key="6">
    <source>
        <dbReference type="Pfam" id="PF00562"/>
    </source>
</evidence>
<keyword evidence="5" id="KW-0804">Transcription</keyword>
<dbReference type="Pfam" id="PF00562">
    <property type="entry name" value="RNA_pol_Rpb2_6"/>
    <property type="match status" value="1"/>
</dbReference>